<accession>A0A5C6A8K4</accession>
<name>A0A5C6A8K4_9BACT</name>
<gene>
    <name evidence="1" type="ORF">Pla100_27710</name>
</gene>
<keyword evidence="2" id="KW-1185">Reference proteome</keyword>
<reference evidence="1 2" key="1">
    <citation type="submission" date="2019-02" db="EMBL/GenBank/DDBJ databases">
        <title>Deep-cultivation of Planctomycetes and their phenomic and genomic characterization uncovers novel biology.</title>
        <authorList>
            <person name="Wiegand S."/>
            <person name="Jogler M."/>
            <person name="Boedeker C."/>
            <person name="Pinto D."/>
            <person name="Vollmers J."/>
            <person name="Rivas-Marin E."/>
            <person name="Kohn T."/>
            <person name="Peeters S.H."/>
            <person name="Heuer A."/>
            <person name="Rast P."/>
            <person name="Oberbeckmann S."/>
            <person name="Bunk B."/>
            <person name="Jeske O."/>
            <person name="Meyerdierks A."/>
            <person name="Storesund J.E."/>
            <person name="Kallscheuer N."/>
            <person name="Luecker S."/>
            <person name="Lage O.M."/>
            <person name="Pohl T."/>
            <person name="Merkel B.J."/>
            <person name="Hornburger P."/>
            <person name="Mueller R.-W."/>
            <person name="Bruemmer F."/>
            <person name="Labrenz M."/>
            <person name="Spormann A.M."/>
            <person name="Op Den Camp H."/>
            <person name="Overmann J."/>
            <person name="Amann R."/>
            <person name="Jetten M.S.M."/>
            <person name="Mascher T."/>
            <person name="Medema M.H."/>
            <person name="Devos D.P."/>
            <person name="Kaster A.-K."/>
            <person name="Ovreas L."/>
            <person name="Rohde M."/>
            <person name="Galperin M.Y."/>
            <person name="Jogler C."/>
        </authorList>
    </citation>
    <scope>NUCLEOTIDE SEQUENCE [LARGE SCALE GENOMIC DNA]</scope>
    <source>
        <strain evidence="1 2">Pla100</strain>
    </source>
</reference>
<dbReference type="Proteomes" id="UP000316213">
    <property type="component" value="Unassembled WGS sequence"/>
</dbReference>
<organism evidence="1 2">
    <name type="scientific">Neorhodopirellula pilleata</name>
    <dbReference type="NCBI Taxonomy" id="2714738"/>
    <lineage>
        <taxon>Bacteria</taxon>
        <taxon>Pseudomonadati</taxon>
        <taxon>Planctomycetota</taxon>
        <taxon>Planctomycetia</taxon>
        <taxon>Pirellulales</taxon>
        <taxon>Pirellulaceae</taxon>
        <taxon>Neorhodopirellula</taxon>
    </lineage>
</organism>
<dbReference type="EMBL" id="SJPM01000005">
    <property type="protein sequence ID" value="TWT96294.1"/>
    <property type="molecule type" value="Genomic_DNA"/>
</dbReference>
<evidence type="ECO:0000313" key="2">
    <source>
        <dbReference type="Proteomes" id="UP000316213"/>
    </source>
</evidence>
<proteinExistence type="predicted"/>
<comment type="caution">
    <text evidence="1">The sequence shown here is derived from an EMBL/GenBank/DDBJ whole genome shotgun (WGS) entry which is preliminary data.</text>
</comment>
<protein>
    <submittedName>
        <fullName evidence="1">Uncharacterized protein</fullName>
    </submittedName>
</protein>
<sequence>MNARWEQGIGKGRAELLFAFDCFQLVGMEASNADAPSPELLLNVVLDLSPNCLGGEVTANKERLPSSVS</sequence>
<dbReference type="AlphaFoldDB" id="A0A5C6A8K4"/>
<evidence type="ECO:0000313" key="1">
    <source>
        <dbReference type="EMBL" id="TWT96294.1"/>
    </source>
</evidence>